<proteinExistence type="predicted"/>
<name>F2AWB2_RHOBT</name>
<comment type="caution">
    <text evidence="1">The sequence shown here is derived from an EMBL/GenBank/DDBJ whole genome shotgun (WGS) entry which is preliminary data.</text>
</comment>
<sequence>MKKGGIAGEEAVLVSFSRTSFREIEPCDHQQVIRCEMVVFAHSPPSISPCVESS</sequence>
<protein>
    <submittedName>
        <fullName evidence="1">Uncharacterized protein</fullName>
    </submittedName>
</protein>
<dbReference type="AlphaFoldDB" id="F2AWB2"/>
<reference evidence="1 2" key="1">
    <citation type="journal article" date="2013" name="Mar. Genomics">
        <title>Expression of sulfatases in Rhodopirellula baltica and the diversity of sulfatases in the genus Rhodopirellula.</title>
        <authorList>
            <person name="Wegner C.E."/>
            <person name="Richter-Heitmann T."/>
            <person name="Klindworth A."/>
            <person name="Klockow C."/>
            <person name="Richter M."/>
            <person name="Achstetter T."/>
            <person name="Glockner F.O."/>
            <person name="Harder J."/>
        </authorList>
    </citation>
    <scope>NUCLEOTIDE SEQUENCE [LARGE SCALE GENOMIC DNA]</scope>
    <source>
        <strain evidence="1 2">WH47</strain>
    </source>
</reference>
<dbReference type="PATRIC" id="fig|991778.3.peg.4253"/>
<gene>
    <name evidence="1" type="ORF">RBWH47_05936</name>
</gene>
<dbReference type="Proteomes" id="UP000006222">
    <property type="component" value="Unassembled WGS sequence"/>
</dbReference>
<accession>F2AWB2</accession>
<evidence type="ECO:0000313" key="1">
    <source>
        <dbReference type="EMBL" id="EGF26094.1"/>
    </source>
</evidence>
<evidence type="ECO:0000313" key="2">
    <source>
        <dbReference type="Proteomes" id="UP000006222"/>
    </source>
</evidence>
<organism evidence="1 2">
    <name type="scientific">Rhodopirellula baltica WH47</name>
    <dbReference type="NCBI Taxonomy" id="991778"/>
    <lineage>
        <taxon>Bacteria</taxon>
        <taxon>Pseudomonadati</taxon>
        <taxon>Planctomycetota</taxon>
        <taxon>Planctomycetia</taxon>
        <taxon>Pirellulales</taxon>
        <taxon>Pirellulaceae</taxon>
        <taxon>Rhodopirellula</taxon>
    </lineage>
</organism>
<dbReference type="EMBL" id="AFAR01000197">
    <property type="protein sequence ID" value="EGF26094.1"/>
    <property type="molecule type" value="Genomic_DNA"/>
</dbReference>